<name>A0A0C9ZWY0_9AGAM</name>
<dbReference type="HOGENOM" id="CLU_2623627_0_0_1"/>
<dbReference type="OrthoDB" id="10442371at2759"/>
<keyword evidence="2" id="KW-1185">Reference proteome</keyword>
<gene>
    <name evidence="1" type="ORF">CY34DRAFT_153802</name>
</gene>
<evidence type="ECO:0000313" key="1">
    <source>
        <dbReference type="EMBL" id="KIK42310.1"/>
    </source>
</evidence>
<dbReference type="InParanoid" id="A0A0C9ZWY0"/>
<dbReference type="EMBL" id="KN835242">
    <property type="protein sequence ID" value="KIK42310.1"/>
    <property type="molecule type" value="Genomic_DNA"/>
</dbReference>
<dbReference type="Proteomes" id="UP000054485">
    <property type="component" value="Unassembled WGS sequence"/>
</dbReference>
<evidence type="ECO:0000313" key="2">
    <source>
        <dbReference type="Proteomes" id="UP000054485"/>
    </source>
</evidence>
<sequence>MNTLSPTYCGRLLPSRGQQGDMHPFSHSFTSGFLNRHQETLYSHIKLHKMASLGVYYALQNTLTLSTQISMSISIGRE</sequence>
<accession>A0A0C9ZWY0</accession>
<protein>
    <submittedName>
        <fullName evidence="1">Uncharacterized protein</fullName>
    </submittedName>
</protein>
<reference evidence="2" key="2">
    <citation type="submission" date="2015-01" db="EMBL/GenBank/DDBJ databases">
        <title>Evolutionary Origins and Diversification of the Mycorrhizal Mutualists.</title>
        <authorList>
            <consortium name="DOE Joint Genome Institute"/>
            <consortium name="Mycorrhizal Genomics Consortium"/>
            <person name="Kohler A."/>
            <person name="Kuo A."/>
            <person name="Nagy L.G."/>
            <person name="Floudas D."/>
            <person name="Copeland A."/>
            <person name="Barry K.W."/>
            <person name="Cichocki N."/>
            <person name="Veneault-Fourrey C."/>
            <person name="LaButti K."/>
            <person name="Lindquist E.A."/>
            <person name="Lipzen A."/>
            <person name="Lundell T."/>
            <person name="Morin E."/>
            <person name="Murat C."/>
            <person name="Riley R."/>
            <person name="Ohm R."/>
            <person name="Sun H."/>
            <person name="Tunlid A."/>
            <person name="Henrissat B."/>
            <person name="Grigoriev I.V."/>
            <person name="Hibbett D.S."/>
            <person name="Martin F."/>
        </authorList>
    </citation>
    <scope>NUCLEOTIDE SEQUENCE [LARGE SCALE GENOMIC DNA]</scope>
    <source>
        <strain evidence="2">UH-Slu-Lm8-n1</strain>
    </source>
</reference>
<dbReference type="AlphaFoldDB" id="A0A0C9ZWY0"/>
<reference evidence="1 2" key="1">
    <citation type="submission" date="2014-04" db="EMBL/GenBank/DDBJ databases">
        <authorList>
            <consortium name="DOE Joint Genome Institute"/>
            <person name="Kuo A."/>
            <person name="Ruytinx J."/>
            <person name="Rineau F."/>
            <person name="Colpaert J."/>
            <person name="Kohler A."/>
            <person name="Nagy L.G."/>
            <person name="Floudas D."/>
            <person name="Copeland A."/>
            <person name="Barry K.W."/>
            <person name="Cichocki N."/>
            <person name="Veneault-Fourrey C."/>
            <person name="LaButti K."/>
            <person name="Lindquist E.A."/>
            <person name="Lipzen A."/>
            <person name="Lundell T."/>
            <person name="Morin E."/>
            <person name="Murat C."/>
            <person name="Sun H."/>
            <person name="Tunlid A."/>
            <person name="Henrissat B."/>
            <person name="Grigoriev I.V."/>
            <person name="Hibbett D.S."/>
            <person name="Martin F."/>
            <person name="Nordberg H.P."/>
            <person name="Cantor M.N."/>
            <person name="Hua S.X."/>
        </authorList>
    </citation>
    <scope>NUCLEOTIDE SEQUENCE [LARGE SCALE GENOMIC DNA]</scope>
    <source>
        <strain evidence="1 2">UH-Slu-Lm8-n1</strain>
    </source>
</reference>
<organism evidence="1 2">
    <name type="scientific">Suillus luteus UH-Slu-Lm8-n1</name>
    <dbReference type="NCBI Taxonomy" id="930992"/>
    <lineage>
        <taxon>Eukaryota</taxon>
        <taxon>Fungi</taxon>
        <taxon>Dikarya</taxon>
        <taxon>Basidiomycota</taxon>
        <taxon>Agaricomycotina</taxon>
        <taxon>Agaricomycetes</taxon>
        <taxon>Agaricomycetidae</taxon>
        <taxon>Boletales</taxon>
        <taxon>Suillineae</taxon>
        <taxon>Suillaceae</taxon>
        <taxon>Suillus</taxon>
    </lineage>
</organism>
<proteinExistence type="predicted"/>